<feature type="transmembrane region" description="Helical" evidence="5">
    <location>
        <begin position="124"/>
        <end position="145"/>
    </location>
</feature>
<proteinExistence type="predicted"/>
<evidence type="ECO:0000256" key="5">
    <source>
        <dbReference type="SAM" id="Phobius"/>
    </source>
</evidence>
<keyword evidence="2 5" id="KW-0812">Transmembrane</keyword>
<dbReference type="InterPro" id="IPR020846">
    <property type="entry name" value="MFS_dom"/>
</dbReference>
<feature type="transmembrane region" description="Helical" evidence="5">
    <location>
        <begin position="273"/>
        <end position="290"/>
    </location>
</feature>
<feature type="transmembrane region" description="Helical" evidence="5">
    <location>
        <begin position="157"/>
        <end position="179"/>
    </location>
</feature>
<dbReference type="SUPFAM" id="SSF103473">
    <property type="entry name" value="MFS general substrate transporter"/>
    <property type="match status" value="1"/>
</dbReference>
<dbReference type="PANTHER" id="PTHR23501:SF33">
    <property type="entry name" value="MAJOR FACILITATOR SUPERFAMILY (MFS) PROFILE DOMAIN-CONTAINING PROTEIN"/>
    <property type="match status" value="1"/>
</dbReference>
<reference evidence="7" key="2">
    <citation type="journal article" date="2023" name="IMA Fungus">
        <title>Comparative genomic study of the Penicillium genus elucidates a diverse pangenome and 15 lateral gene transfer events.</title>
        <authorList>
            <person name="Petersen C."/>
            <person name="Sorensen T."/>
            <person name="Nielsen M.R."/>
            <person name="Sondergaard T.E."/>
            <person name="Sorensen J.L."/>
            <person name="Fitzpatrick D.A."/>
            <person name="Frisvad J.C."/>
            <person name="Nielsen K.L."/>
        </authorList>
    </citation>
    <scope>NUCLEOTIDE SEQUENCE</scope>
    <source>
        <strain evidence="7">IBT 35673</strain>
    </source>
</reference>
<keyword evidence="4 5" id="KW-0472">Membrane</keyword>
<dbReference type="EMBL" id="JAPZBQ010000004">
    <property type="protein sequence ID" value="KAJ5334638.1"/>
    <property type="molecule type" value="Genomic_DNA"/>
</dbReference>
<comment type="caution">
    <text evidence="7">The sequence shown here is derived from an EMBL/GenBank/DDBJ whole genome shotgun (WGS) entry which is preliminary data.</text>
</comment>
<dbReference type="AlphaFoldDB" id="A0A9W9QEP7"/>
<comment type="subcellular location">
    <subcellularLocation>
        <location evidence="1">Membrane</location>
        <topology evidence="1">Multi-pass membrane protein</topology>
    </subcellularLocation>
</comment>
<evidence type="ECO:0000256" key="4">
    <source>
        <dbReference type="ARBA" id="ARBA00023136"/>
    </source>
</evidence>
<evidence type="ECO:0000256" key="1">
    <source>
        <dbReference type="ARBA" id="ARBA00004141"/>
    </source>
</evidence>
<accession>A0A9W9QEP7</accession>
<dbReference type="PROSITE" id="PS50850">
    <property type="entry name" value="MFS"/>
    <property type="match status" value="1"/>
</dbReference>
<evidence type="ECO:0000313" key="8">
    <source>
        <dbReference type="Proteomes" id="UP001147695"/>
    </source>
</evidence>
<evidence type="ECO:0000256" key="3">
    <source>
        <dbReference type="ARBA" id="ARBA00022989"/>
    </source>
</evidence>
<reference evidence="7" key="1">
    <citation type="submission" date="2022-12" db="EMBL/GenBank/DDBJ databases">
        <authorList>
            <person name="Petersen C."/>
        </authorList>
    </citation>
    <scope>NUCLEOTIDE SEQUENCE</scope>
    <source>
        <strain evidence="7">IBT 35673</strain>
    </source>
</reference>
<dbReference type="InterPro" id="IPR011701">
    <property type="entry name" value="MFS"/>
</dbReference>
<dbReference type="GO" id="GO:0000329">
    <property type="term" value="C:fungal-type vacuole membrane"/>
    <property type="evidence" value="ECO:0007669"/>
    <property type="project" value="TreeGrafter"/>
</dbReference>
<feature type="transmembrane region" description="Helical" evidence="5">
    <location>
        <begin position="185"/>
        <end position="207"/>
    </location>
</feature>
<sequence>MTIDDQKALLDRPVGVDDEESMTNSKHIRVGKLALASLLLACFLANADESFILTTGSDVAAALEAPDYTSWLITSYNLGYTTALPLHGQACDLAGPKKAILIALVLYGFGCILTGISGSIHLALAGRVISGIGGSGMVELVSVLVNEMGSFHQVAVLRSYVTTSSIIGITCGAPLGALLTTSLGWQWAFLIHAPFAILCIAVISLSLKIKKPQSNVSTGQTYGSIDTTKDAGATLKTKSFDIAGLALLMTAIVCLLGLIQVVPAQDMENKSTALFTLGIAFLALFGAFFINEVYVATNPLIHMYLLKPHKLGLIYAAQVLIGVTNSAVRPLESYQRHSLNGILTLACS</sequence>
<dbReference type="Gene3D" id="1.20.1250.20">
    <property type="entry name" value="MFS general substrate transporter like domains"/>
    <property type="match status" value="1"/>
</dbReference>
<feature type="domain" description="Major facilitator superfamily (MFS) profile" evidence="6">
    <location>
        <begin position="34"/>
        <end position="348"/>
    </location>
</feature>
<dbReference type="PANTHER" id="PTHR23501">
    <property type="entry name" value="MAJOR FACILITATOR SUPERFAMILY"/>
    <property type="match status" value="1"/>
</dbReference>
<feature type="transmembrane region" description="Helical" evidence="5">
    <location>
        <begin position="242"/>
        <end position="261"/>
    </location>
</feature>
<dbReference type="InterPro" id="IPR036259">
    <property type="entry name" value="MFS_trans_sf"/>
</dbReference>
<name>A0A9W9QEP7_PENBR</name>
<feature type="transmembrane region" description="Helical" evidence="5">
    <location>
        <begin position="99"/>
        <end position="118"/>
    </location>
</feature>
<evidence type="ECO:0000259" key="6">
    <source>
        <dbReference type="PROSITE" id="PS50850"/>
    </source>
</evidence>
<dbReference type="Pfam" id="PF07690">
    <property type="entry name" value="MFS_1"/>
    <property type="match status" value="1"/>
</dbReference>
<organism evidence="7 8">
    <name type="scientific">Penicillium brevicompactum</name>
    <dbReference type="NCBI Taxonomy" id="5074"/>
    <lineage>
        <taxon>Eukaryota</taxon>
        <taxon>Fungi</taxon>
        <taxon>Dikarya</taxon>
        <taxon>Ascomycota</taxon>
        <taxon>Pezizomycotina</taxon>
        <taxon>Eurotiomycetes</taxon>
        <taxon>Eurotiomycetidae</taxon>
        <taxon>Eurotiales</taxon>
        <taxon>Aspergillaceae</taxon>
        <taxon>Penicillium</taxon>
    </lineage>
</organism>
<keyword evidence="3 5" id="KW-1133">Transmembrane helix</keyword>
<evidence type="ECO:0000313" key="7">
    <source>
        <dbReference type="EMBL" id="KAJ5334638.1"/>
    </source>
</evidence>
<dbReference type="Proteomes" id="UP001147695">
    <property type="component" value="Unassembled WGS sequence"/>
</dbReference>
<dbReference type="GO" id="GO:0015174">
    <property type="term" value="F:basic amino acid transmembrane transporter activity"/>
    <property type="evidence" value="ECO:0007669"/>
    <property type="project" value="TreeGrafter"/>
</dbReference>
<gene>
    <name evidence="7" type="ORF">N7452_007041</name>
</gene>
<protein>
    <recommendedName>
        <fullName evidence="6">Major facilitator superfamily (MFS) profile domain-containing protein</fullName>
    </recommendedName>
</protein>
<evidence type="ECO:0000256" key="2">
    <source>
        <dbReference type="ARBA" id="ARBA00022692"/>
    </source>
</evidence>